<accession>A0A0R3C7V7</accession>
<sequence length="99" mass="11108">MMTSIDDTLSEIRWLRSEIWRCRRILKSGPSGAERKIIQKRLTEQLAAFEYRLATAFPLALSAKMYSPKSTTIRRTDSPEAPTPSAMPSSDPFGRSMGG</sequence>
<comment type="caution">
    <text evidence="2">The sequence shown here is derived from an EMBL/GenBank/DDBJ whole genome shotgun (WGS) entry which is preliminary data.</text>
</comment>
<name>A0A0R3C7V7_9BRAD</name>
<dbReference type="EMBL" id="LJYF01000029">
    <property type="protein sequence ID" value="KRP93785.1"/>
    <property type="molecule type" value="Genomic_DNA"/>
</dbReference>
<proteinExistence type="predicted"/>
<dbReference type="AlphaFoldDB" id="A0A0R3C7V7"/>
<evidence type="ECO:0000256" key="1">
    <source>
        <dbReference type="SAM" id="MobiDB-lite"/>
    </source>
</evidence>
<evidence type="ECO:0000313" key="2">
    <source>
        <dbReference type="EMBL" id="KRP93785.1"/>
    </source>
</evidence>
<evidence type="ECO:0000313" key="3">
    <source>
        <dbReference type="Proteomes" id="UP000051380"/>
    </source>
</evidence>
<organism evidence="2 3">
    <name type="scientific">Bradyrhizobium yuanmingense</name>
    <dbReference type="NCBI Taxonomy" id="108015"/>
    <lineage>
        <taxon>Bacteria</taxon>
        <taxon>Pseudomonadati</taxon>
        <taxon>Pseudomonadota</taxon>
        <taxon>Alphaproteobacteria</taxon>
        <taxon>Hyphomicrobiales</taxon>
        <taxon>Nitrobacteraceae</taxon>
        <taxon>Bradyrhizobium</taxon>
    </lineage>
</organism>
<feature type="region of interest" description="Disordered" evidence="1">
    <location>
        <begin position="68"/>
        <end position="99"/>
    </location>
</feature>
<reference evidence="2 3" key="1">
    <citation type="submission" date="2015-09" db="EMBL/GenBank/DDBJ databases">
        <title>Draft Genome Sequence of the Strain BR 3267 (Bradyrhizobium yuanmingense) recommended as inoculant for cowpea in Brazil.</title>
        <authorList>
            <person name="Simoes-Araujo J.L."/>
            <person name="Zilli J.E."/>
        </authorList>
    </citation>
    <scope>NUCLEOTIDE SEQUENCE [LARGE SCALE GENOMIC DNA]</scope>
    <source>
        <strain evidence="2 3">BR3267</strain>
    </source>
</reference>
<dbReference type="Proteomes" id="UP000051380">
    <property type="component" value="Unassembled WGS sequence"/>
</dbReference>
<protein>
    <submittedName>
        <fullName evidence="2">Uncharacterized protein</fullName>
    </submittedName>
</protein>
<gene>
    <name evidence="2" type="ORF">AOQ72_21070</name>
</gene>